<evidence type="ECO:0000313" key="5">
    <source>
        <dbReference type="EMBL" id="MBA5726375.1"/>
    </source>
</evidence>
<comment type="similarity">
    <text evidence="1 4">Belongs to the 5-formyltetrahydrofolate cyclo-ligase family.</text>
</comment>
<dbReference type="EC" id="6.3.3.2" evidence="4"/>
<gene>
    <name evidence="5" type="ORF">CPA57_08880</name>
</gene>
<keyword evidence="3 4" id="KW-0067">ATP-binding</keyword>
<dbReference type="PANTHER" id="PTHR23407">
    <property type="entry name" value="ATPASE INHIBITOR/5-FORMYLTETRAHYDROFOLATE CYCLO-LIGASE"/>
    <property type="match status" value="1"/>
</dbReference>
<dbReference type="Gene3D" id="3.40.50.10420">
    <property type="entry name" value="NagB/RpiA/CoA transferase-like"/>
    <property type="match status" value="1"/>
</dbReference>
<keyword evidence="2 4" id="KW-0547">Nucleotide-binding</keyword>
<proteinExistence type="inferred from homology"/>
<dbReference type="Proteomes" id="UP001516390">
    <property type="component" value="Unassembled WGS sequence"/>
</dbReference>
<comment type="caution">
    <text evidence="5">The sequence shown here is derived from an EMBL/GenBank/DDBJ whole genome shotgun (WGS) entry which is preliminary data.</text>
</comment>
<accession>A0ABR5ZQ74</accession>
<dbReference type="InterPro" id="IPR024185">
    <property type="entry name" value="FTHF_cligase-like_sf"/>
</dbReference>
<evidence type="ECO:0000256" key="2">
    <source>
        <dbReference type="ARBA" id="ARBA00022741"/>
    </source>
</evidence>
<keyword evidence="6" id="KW-1185">Reference proteome</keyword>
<comment type="cofactor">
    <cofactor evidence="4">
        <name>Mg(2+)</name>
        <dbReference type="ChEBI" id="CHEBI:18420"/>
    </cofactor>
</comment>
<dbReference type="PANTHER" id="PTHR23407:SF1">
    <property type="entry name" value="5-FORMYLTETRAHYDROFOLATE CYCLO-LIGASE"/>
    <property type="match status" value="1"/>
</dbReference>
<dbReference type="Pfam" id="PF01812">
    <property type="entry name" value="5-FTHF_cyc-lig"/>
    <property type="match status" value="1"/>
</dbReference>
<sequence length="191" mass="21769">MAQLPLPSVCDKKMIRQEILASRRPVLPRQNRQLIANLLISLHHIKPTVIAATWPLPGEADLRPLCEQLVRAGYCVVLPQTPPKGEPLIFREWRCDRPMRKGRFGTWHPTGGRKEPDVILVPFVAFDRQGGRLGYGGGYYDRTLPLYPQATLIGYGLSSQEREALPMDEYDHRLPVIVTEREIIQIRKNEG</sequence>
<dbReference type="EMBL" id="NWUS01000005">
    <property type="protein sequence ID" value="MBA5726375.1"/>
    <property type="molecule type" value="Genomic_DNA"/>
</dbReference>
<dbReference type="InterPro" id="IPR002698">
    <property type="entry name" value="FTHF_cligase"/>
</dbReference>
<keyword evidence="4" id="KW-0479">Metal-binding</keyword>
<name>A0ABR5ZQ74_9PROT</name>
<keyword evidence="4" id="KW-0460">Magnesium</keyword>
<evidence type="ECO:0000313" key="6">
    <source>
        <dbReference type="Proteomes" id="UP001516390"/>
    </source>
</evidence>
<dbReference type="InterPro" id="IPR037171">
    <property type="entry name" value="NagB/RpiA_transferase-like"/>
</dbReference>
<protein>
    <recommendedName>
        <fullName evidence="4">5-formyltetrahydrofolate cyclo-ligase</fullName>
        <ecNumber evidence="4">6.3.3.2</ecNumber>
    </recommendedName>
</protein>
<reference evidence="5 6" key="1">
    <citation type="submission" date="2017-09" db="EMBL/GenBank/DDBJ databases">
        <authorList>
            <person name="Jakob F."/>
        </authorList>
    </citation>
    <scope>NUCLEOTIDE SEQUENCE [LARGE SCALE GENOMIC DNA]</scope>
    <source>
        <strain evidence="5 6">TMW 2.1880</strain>
    </source>
</reference>
<organism evidence="5 6">
    <name type="scientific">Bombella favorum</name>
    <dbReference type="NCBI Taxonomy" id="2039164"/>
    <lineage>
        <taxon>Bacteria</taxon>
        <taxon>Pseudomonadati</taxon>
        <taxon>Pseudomonadota</taxon>
        <taxon>Alphaproteobacteria</taxon>
        <taxon>Acetobacterales</taxon>
        <taxon>Acetobacteraceae</taxon>
        <taxon>Bombella</taxon>
    </lineage>
</organism>
<dbReference type="PIRSF" id="PIRSF006806">
    <property type="entry name" value="FTHF_cligase"/>
    <property type="match status" value="1"/>
</dbReference>
<evidence type="ECO:0000256" key="1">
    <source>
        <dbReference type="ARBA" id="ARBA00010638"/>
    </source>
</evidence>
<comment type="catalytic activity">
    <reaction evidence="4">
        <text>(6S)-5-formyl-5,6,7,8-tetrahydrofolate + ATP = (6R)-5,10-methenyltetrahydrofolate + ADP + phosphate</text>
        <dbReference type="Rhea" id="RHEA:10488"/>
        <dbReference type="ChEBI" id="CHEBI:30616"/>
        <dbReference type="ChEBI" id="CHEBI:43474"/>
        <dbReference type="ChEBI" id="CHEBI:57455"/>
        <dbReference type="ChEBI" id="CHEBI:57457"/>
        <dbReference type="ChEBI" id="CHEBI:456216"/>
        <dbReference type="EC" id="6.3.3.2"/>
    </reaction>
</comment>
<dbReference type="SUPFAM" id="SSF100950">
    <property type="entry name" value="NagB/RpiA/CoA transferase-like"/>
    <property type="match status" value="1"/>
</dbReference>
<evidence type="ECO:0000256" key="3">
    <source>
        <dbReference type="ARBA" id="ARBA00022840"/>
    </source>
</evidence>
<dbReference type="NCBIfam" id="TIGR02727">
    <property type="entry name" value="MTHFS_bact"/>
    <property type="match status" value="1"/>
</dbReference>
<evidence type="ECO:0000256" key="4">
    <source>
        <dbReference type="RuleBase" id="RU361279"/>
    </source>
</evidence>